<dbReference type="InterPro" id="IPR014718">
    <property type="entry name" value="GH-type_carb-bd"/>
</dbReference>
<dbReference type="InterPro" id="IPR011613">
    <property type="entry name" value="GH15-like"/>
</dbReference>
<dbReference type="InterPro" id="IPR015220">
    <property type="entry name" value="Glucodextranase_N"/>
</dbReference>
<dbReference type="Pfam" id="PF00723">
    <property type="entry name" value="Glyco_hydro_15"/>
    <property type="match status" value="1"/>
</dbReference>
<sequence>MAYQEMATALLALIIGLDPLAAGVARADAPDTPAPGAPGKDQQYLPADKAGLLTAAGTRSKVWVTLARGGGGSEIFYPDLGTPSARALQFVVAASSGPAVRAPEPVTEMVGDRSLSYRQTFTDPAGKWRLVTDYTVDPEAAVLLVKVRFTGEGHRLYTIYDPALNNSRGGDSGRTEGDALIATDGPVTSALVSSPPLLATSSGYAGVSDGWTDLLADGRMDWHYTSAKPGSLVQTAEVASTATLALGFGPAALTDASTVLKKGFDRVRGSYARGWEGYLNSVNRPPAGADRRLWNASAMLLAASEDKTHRGAYIAAPAAPWAFGRDDPSGPYHLVWARDLYQIATGLWAAGDRAGAVRALDYLFGTQQKDDGSFPQNSRLDGTPVWEGLQLDEVALPIVLAYQLGGTSQWPGVKKAADFLTDYDGAPFSPQDRWENQAGYSPATIAAGIAGLVCASAIALASSDTASAERYLSTADQWRANVKKWTVTSTGPYSDKPYFLRLTKDGQPDAGTAYDIGDSGPAGVDQRRVVDPGFLELVRLGVLPARDPVVTDSLDVVDEQLGVPVRGGMYWYRASFDGYGEKADGSQWDFPLPAGSRITRGRLWPLLNGERGEYAIAAGSPREGREQLAMMARAAGPSLVLPEQVWDKEPPYRTAGTPTTSATPLTWTHAQYLRLAANVAAGRILEQPKVVHDRYAEALITPSR</sequence>
<dbReference type="SUPFAM" id="SSF48208">
    <property type="entry name" value="Six-hairpin glycosidases"/>
    <property type="match status" value="1"/>
</dbReference>
<dbReference type="Proteomes" id="UP000249341">
    <property type="component" value="Unassembled WGS sequence"/>
</dbReference>
<dbReference type="Pfam" id="PF09137">
    <property type="entry name" value="Glucodextran_N"/>
    <property type="match status" value="1"/>
</dbReference>
<dbReference type="PANTHER" id="PTHR31616">
    <property type="entry name" value="TREHALASE"/>
    <property type="match status" value="1"/>
</dbReference>
<dbReference type="EMBL" id="QLMJ01000037">
    <property type="protein sequence ID" value="RAK24723.1"/>
    <property type="molecule type" value="Genomic_DNA"/>
</dbReference>
<accession>A0A327YW99</accession>
<dbReference type="GO" id="GO:0005975">
    <property type="term" value="P:carbohydrate metabolic process"/>
    <property type="evidence" value="ECO:0007669"/>
    <property type="project" value="InterPro"/>
</dbReference>
<reference evidence="3 4" key="1">
    <citation type="submission" date="2018-06" db="EMBL/GenBank/DDBJ databases">
        <title>Genomic Encyclopedia of Type Strains, Phase III (KMG-III): the genomes of soil and plant-associated and newly described type strains.</title>
        <authorList>
            <person name="Whitman W."/>
        </authorList>
    </citation>
    <scope>NUCLEOTIDE SEQUENCE [LARGE SCALE GENOMIC DNA]</scope>
    <source>
        <strain evidence="3 4">CGMCC 4.7090</strain>
    </source>
</reference>
<comment type="caution">
    <text evidence="3">The sequence shown here is derived from an EMBL/GenBank/DDBJ whole genome shotgun (WGS) entry which is preliminary data.</text>
</comment>
<evidence type="ECO:0000259" key="2">
    <source>
        <dbReference type="Pfam" id="PF09137"/>
    </source>
</evidence>
<dbReference type="SUPFAM" id="SSF74650">
    <property type="entry name" value="Galactose mutarotase-like"/>
    <property type="match status" value="1"/>
</dbReference>
<organism evidence="3 4">
    <name type="scientific">Actinoplanes lutulentus</name>
    <dbReference type="NCBI Taxonomy" id="1287878"/>
    <lineage>
        <taxon>Bacteria</taxon>
        <taxon>Bacillati</taxon>
        <taxon>Actinomycetota</taxon>
        <taxon>Actinomycetes</taxon>
        <taxon>Micromonosporales</taxon>
        <taxon>Micromonosporaceae</taxon>
        <taxon>Actinoplanes</taxon>
    </lineage>
</organism>
<dbReference type="GO" id="GO:0016757">
    <property type="term" value="F:glycosyltransferase activity"/>
    <property type="evidence" value="ECO:0007669"/>
    <property type="project" value="UniProtKB-ARBA"/>
</dbReference>
<dbReference type="InterPro" id="IPR012341">
    <property type="entry name" value="6hp_glycosidase-like_sf"/>
</dbReference>
<dbReference type="PANTHER" id="PTHR31616:SF0">
    <property type="entry name" value="GLUCAN 1,4-ALPHA-GLUCOSIDASE"/>
    <property type="match status" value="1"/>
</dbReference>
<evidence type="ECO:0000313" key="3">
    <source>
        <dbReference type="EMBL" id="RAK24723.1"/>
    </source>
</evidence>
<dbReference type="Gene3D" id="1.50.10.10">
    <property type="match status" value="1"/>
</dbReference>
<dbReference type="GO" id="GO:0004553">
    <property type="term" value="F:hydrolase activity, hydrolyzing O-glycosyl compounds"/>
    <property type="evidence" value="ECO:0007669"/>
    <property type="project" value="UniProtKB-ARBA"/>
</dbReference>
<dbReference type="AlphaFoldDB" id="A0A327YW99"/>
<evidence type="ECO:0000259" key="1">
    <source>
        <dbReference type="Pfam" id="PF00723"/>
    </source>
</evidence>
<dbReference type="InterPro" id="IPR011013">
    <property type="entry name" value="Gal_mutarotase_sf_dom"/>
</dbReference>
<dbReference type="GO" id="GO:0030246">
    <property type="term" value="F:carbohydrate binding"/>
    <property type="evidence" value="ECO:0007669"/>
    <property type="project" value="InterPro"/>
</dbReference>
<dbReference type="OrthoDB" id="9806081at2"/>
<gene>
    <name evidence="3" type="ORF">B0I29_13728</name>
</gene>
<dbReference type="InterPro" id="IPR008928">
    <property type="entry name" value="6-hairpin_glycosidase_sf"/>
</dbReference>
<keyword evidence="4" id="KW-1185">Reference proteome</keyword>
<feature type="domain" description="GH15-like" evidence="1">
    <location>
        <begin position="296"/>
        <end position="676"/>
    </location>
</feature>
<name>A0A327YW99_9ACTN</name>
<proteinExistence type="predicted"/>
<dbReference type="RefSeq" id="WP_111655270.1">
    <property type="nucleotide sequence ID" value="NZ_JACHWI010000012.1"/>
</dbReference>
<evidence type="ECO:0000313" key="4">
    <source>
        <dbReference type="Proteomes" id="UP000249341"/>
    </source>
</evidence>
<dbReference type="Gene3D" id="2.70.98.10">
    <property type="match status" value="1"/>
</dbReference>
<feature type="domain" description="Glucodextranase N-terminal" evidence="2">
    <location>
        <begin position="34"/>
        <end position="279"/>
    </location>
</feature>
<dbReference type="CDD" id="cd07430">
    <property type="entry name" value="GH15_N"/>
    <property type="match status" value="1"/>
</dbReference>
<protein>
    <submittedName>
        <fullName evidence="3">Glucoamylase</fullName>
    </submittedName>
</protein>